<gene>
    <name evidence="2" type="ORF">BU24DRAFT_275755</name>
</gene>
<evidence type="ECO:0000313" key="2">
    <source>
        <dbReference type="EMBL" id="KAF2012371.1"/>
    </source>
</evidence>
<dbReference type="RefSeq" id="XP_033380710.1">
    <property type="nucleotide sequence ID" value="XM_033522641.1"/>
</dbReference>
<name>A0A6A5XHS3_9PLEO</name>
<accession>A0A6A5XHS3</accession>
<sequence length="105" mass="11968">MGSIVRSFTRSASRFARSFARPVRSFAPSNLSVRSLAKLRRLAISPQLLGAGVRARTRMTWAVSLFFLFLFHKYIQTIRDRRTAMGIAYARTRRLGLCMPSLMGR</sequence>
<keyword evidence="1" id="KW-1133">Transmembrane helix</keyword>
<dbReference type="EMBL" id="ML978073">
    <property type="protein sequence ID" value="KAF2012371.1"/>
    <property type="molecule type" value="Genomic_DNA"/>
</dbReference>
<protein>
    <submittedName>
        <fullName evidence="2">Uncharacterized protein</fullName>
    </submittedName>
</protein>
<proteinExistence type="predicted"/>
<dbReference type="GeneID" id="54280038"/>
<keyword evidence="3" id="KW-1185">Reference proteome</keyword>
<evidence type="ECO:0000313" key="3">
    <source>
        <dbReference type="Proteomes" id="UP000799778"/>
    </source>
</evidence>
<feature type="transmembrane region" description="Helical" evidence="1">
    <location>
        <begin position="58"/>
        <end position="75"/>
    </location>
</feature>
<dbReference type="Proteomes" id="UP000799778">
    <property type="component" value="Unassembled WGS sequence"/>
</dbReference>
<keyword evidence="1" id="KW-0472">Membrane</keyword>
<keyword evidence="1" id="KW-0812">Transmembrane</keyword>
<reference evidence="2" key="1">
    <citation type="journal article" date="2020" name="Stud. Mycol.">
        <title>101 Dothideomycetes genomes: a test case for predicting lifestyles and emergence of pathogens.</title>
        <authorList>
            <person name="Haridas S."/>
            <person name="Albert R."/>
            <person name="Binder M."/>
            <person name="Bloem J."/>
            <person name="Labutti K."/>
            <person name="Salamov A."/>
            <person name="Andreopoulos B."/>
            <person name="Baker S."/>
            <person name="Barry K."/>
            <person name="Bills G."/>
            <person name="Bluhm B."/>
            <person name="Cannon C."/>
            <person name="Castanera R."/>
            <person name="Culley D."/>
            <person name="Daum C."/>
            <person name="Ezra D."/>
            <person name="Gonzalez J."/>
            <person name="Henrissat B."/>
            <person name="Kuo A."/>
            <person name="Liang C."/>
            <person name="Lipzen A."/>
            <person name="Lutzoni F."/>
            <person name="Magnuson J."/>
            <person name="Mondo S."/>
            <person name="Nolan M."/>
            <person name="Ohm R."/>
            <person name="Pangilinan J."/>
            <person name="Park H.-J."/>
            <person name="Ramirez L."/>
            <person name="Alfaro M."/>
            <person name="Sun H."/>
            <person name="Tritt A."/>
            <person name="Yoshinaga Y."/>
            <person name="Zwiers L.-H."/>
            <person name="Turgeon B."/>
            <person name="Goodwin S."/>
            <person name="Spatafora J."/>
            <person name="Crous P."/>
            <person name="Grigoriev I."/>
        </authorList>
    </citation>
    <scope>NUCLEOTIDE SEQUENCE</scope>
    <source>
        <strain evidence="2">CBS 175.79</strain>
    </source>
</reference>
<evidence type="ECO:0000256" key="1">
    <source>
        <dbReference type="SAM" id="Phobius"/>
    </source>
</evidence>
<dbReference type="AlphaFoldDB" id="A0A6A5XHS3"/>
<organism evidence="2 3">
    <name type="scientific">Aaosphaeria arxii CBS 175.79</name>
    <dbReference type="NCBI Taxonomy" id="1450172"/>
    <lineage>
        <taxon>Eukaryota</taxon>
        <taxon>Fungi</taxon>
        <taxon>Dikarya</taxon>
        <taxon>Ascomycota</taxon>
        <taxon>Pezizomycotina</taxon>
        <taxon>Dothideomycetes</taxon>
        <taxon>Pleosporomycetidae</taxon>
        <taxon>Pleosporales</taxon>
        <taxon>Pleosporales incertae sedis</taxon>
        <taxon>Aaosphaeria</taxon>
    </lineage>
</organism>